<comment type="caution">
    <text evidence="10">The sequence shown here is derived from an EMBL/GenBank/DDBJ whole genome shotgun (WGS) entry which is preliminary data.</text>
</comment>
<feature type="region of interest" description="Disordered" evidence="9">
    <location>
        <begin position="222"/>
        <end position="295"/>
    </location>
</feature>
<feature type="compositionally biased region" description="Gly residues" evidence="9">
    <location>
        <begin position="129"/>
        <end position="138"/>
    </location>
</feature>
<dbReference type="GO" id="GO:0046354">
    <property type="term" value="P:mannan biosynthetic process"/>
    <property type="evidence" value="ECO:0007669"/>
    <property type="project" value="TreeGrafter"/>
</dbReference>
<keyword evidence="5" id="KW-1133">Transmembrane helix</keyword>
<dbReference type="GO" id="GO:0000139">
    <property type="term" value="C:Golgi membrane"/>
    <property type="evidence" value="ECO:0007669"/>
    <property type="project" value="UniProtKB-SubCell"/>
</dbReference>
<evidence type="ECO:0000256" key="3">
    <source>
        <dbReference type="ARBA" id="ARBA00022692"/>
    </source>
</evidence>
<evidence type="ECO:0000313" key="10">
    <source>
        <dbReference type="EMBL" id="KAG2493698.1"/>
    </source>
</evidence>
<evidence type="ECO:0000256" key="4">
    <source>
        <dbReference type="ARBA" id="ARBA00022968"/>
    </source>
</evidence>
<dbReference type="AlphaFoldDB" id="A0A835Y0K6"/>
<evidence type="ECO:0000256" key="6">
    <source>
        <dbReference type="ARBA" id="ARBA00023034"/>
    </source>
</evidence>
<comment type="subcellular location">
    <subcellularLocation>
        <location evidence="8">Endomembrane system</location>
        <topology evidence="8">Single-pass membrane protein</topology>
    </subcellularLocation>
    <subcellularLocation>
        <location evidence="1">Golgi apparatus membrane</location>
    </subcellularLocation>
    <subcellularLocation>
        <location evidence="2">Membrane</location>
        <topology evidence="2">Single-pass type II membrane protein</topology>
    </subcellularLocation>
</comment>
<keyword evidence="4" id="KW-0735">Signal-anchor</keyword>
<proteinExistence type="predicted"/>
<sequence length="825" mass="84878">MWLHSIVGTRGRGVSGFVSLHSGPDCVRWFATGTCTPLGPREPAADLHCDAEVRGASGYCVCEGNVSVARMTCGAHRFRCRERCAALAHDPSPAQPLPEPLTCGPRPRLRDQAQAQAHLGPNATEALGPGPGGDGGLTAAGAGAEQAERRRWDVAGLDRQAASLWARVEAAMALHAIPPSVPLPPPRTLRSDWVAEGGHLPAAAVRQMGESLMSFLAAAPPYPHSNRNADPDLDLEQDPQLDPDPGGGAGRVEVGASAQGLEGASAGGRRLGSAARREEQGEAGAAAGGATGSHTQGAAVGWLLDQGRARIQWAGGWDGGRGAVRALAGLWGGGRAAAKPPSSPTPPPSPPRPPALPPAPPPEPPLPPAPPAPPPAPPHPPWPLFRGRGVVLLGGGRRELTAAWTSLHLLRGTGCALPVEVWFPEGLHPGRGAERALRARGAVVRVAPGAAGAGRGGRQGGGEPGGGGGGGAYGGGGVAGGLEVVAALLSSFKEVLLLAPHMLPLRDPTPLLASAPYAALGALAWTDLWAAAPAPGAQHALGVLRSQRPPAALQGGVVLVDKSRHWKGLVAAAWLSRHGAHWGPLLGGAVAPGEAQLLPYGLLAVGGRVWTQALPPAGAGLQVRLCAPMGPGAWLAGPWGRGACRTEFLATATVLLDTEGQPLFLRADQEAWALDLPASFERGWTRRWAELRGGAEGGAQGAAPATNVSAASLLATAERGAWAAQRRLACAPWFGAYADGRMRGGGEAPLRPLAGMHPLPPPLPLRERYREGWAGRYVGLLQPAPTWTEAAGAWWAQHVGWRLRPARRALCRLLAGGGRRALQCQ</sequence>
<dbReference type="Proteomes" id="UP000612055">
    <property type="component" value="Unassembled WGS sequence"/>
</dbReference>
<keyword evidence="11" id="KW-1185">Reference proteome</keyword>
<organism evidence="10 11">
    <name type="scientific">Edaphochlamys debaryana</name>
    <dbReference type="NCBI Taxonomy" id="47281"/>
    <lineage>
        <taxon>Eukaryota</taxon>
        <taxon>Viridiplantae</taxon>
        <taxon>Chlorophyta</taxon>
        <taxon>core chlorophytes</taxon>
        <taxon>Chlorophyceae</taxon>
        <taxon>CS clade</taxon>
        <taxon>Chlamydomonadales</taxon>
        <taxon>Chlamydomonadales incertae sedis</taxon>
        <taxon>Edaphochlamys</taxon>
    </lineage>
</organism>
<name>A0A835Y0K6_9CHLO</name>
<dbReference type="PANTHER" id="PTHR31646:SF1">
    <property type="entry name" value="ALPHA-1,2-MANNOSYLTRANSFERASE MNN2"/>
    <property type="match status" value="1"/>
</dbReference>
<protein>
    <submittedName>
        <fullName evidence="10">Uncharacterized protein</fullName>
    </submittedName>
</protein>
<gene>
    <name evidence="10" type="ORF">HYH03_008212</name>
</gene>
<keyword evidence="3" id="KW-0812">Transmembrane</keyword>
<reference evidence="10" key="1">
    <citation type="journal article" date="2020" name="bioRxiv">
        <title>Comparative genomics of Chlamydomonas.</title>
        <authorList>
            <person name="Craig R.J."/>
            <person name="Hasan A.R."/>
            <person name="Ness R.W."/>
            <person name="Keightley P.D."/>
        </authorList>
    </citation>
    <scope>NUCLEOTIDE SEQUENCE</scope>
    <source>
        <strain evidence="10">CCAP 11/70</strain>
    </source>
</reference>
<evidence type="ECO:0000313" key="11">
    <source>
        <dbReference type="Proteomes" id="UP000612055"/>
    </source>
</evidence>
<feature type="region of interest" description="Disordered" evidence="9">
    <location>
        <begin position="333"/>
        <end position="381"/>
    </location>
</feature>
<accession>A0A835Y0K6</accession>
<feature type="compositionally biased region" description="Acidic residues" evidence="9">
    <location>
        <begin position="231"/>
        <end position="241"/>
    </location>
</feature>
<feature type="region of interest" description="Disordered" evidence="9">
    <location>
        <begin position="121"/>
        <end position="144"/>
    </location>
</feature>
<evidence type="ECO:0000256" key="5">
    <source>
        <dbReference type="ARBA" id="ARBA00022989"/>
    </source>
</evidence>
<dbReference type="OrthoDB" id="534101at2759"/>
<dbReference type="EMBL" id="JAEHOE010000036">
    <property type="protein sequence ID" value="KAG2493698.1"/>
    <property type="molecule type" value="Genomic_DNA"/>
</dbReference>
<evidence type="ECO:0000256" key="2">
    <source>
        <dbReference type="ARBA" id="ARBA00004606"/>
    </source>
</evidence>
<dbReference type="PANTHER" id="PTHR31646">
    <property type="entry name" value="ALPHA-1,2-MANNOSYLTRANSFERASE MNN2"/>
    <property type="match status" value="1"/>
</dbReference>
<evidence type="ECO:0000256" key="9">
    <source>
        <dbReference type="SAM" id="MobiDB-lite"/>
    </source>
</evidence>
<keyword evidence="7" id="KW-0472">Membrane</keyword>
<evidence type="ECO:0000256" key="1">
    <source>
        <dbReference type="ARBA" id="ARBA00004394"/>
    </source>
</evidence>
<feature type="compositionally biased region" description="Pro residues" evidence="9">
    <location>
        <begin position="341"/>
        <end position="381"/>
    </location>
</feature>
<evidence type="ECO:0000256" key="8">
    <source>
        <dbReference type="ARBA" id="ARBA00037847"/>
    </source>
</evidence>
<dbReference type="GO" id="GO:0000026">
    <property type="term" value="F:alpha-1,2-mannosyltransferase activity"/>
    <property type="evidence" value="ECO:0007669"/>
    <property type="project" value="TreeGrafter"/>
</dbReference>
<evidence type="ECO:0000256" key="7">
    <source>
        <dbReference type="ARBA" id="ARBA00023136"/>
    </source>
</evidence>
<keyword evidence="6" id="KW-0333">Golgi apparatus</keyword>